<evidence type="ECO:0000313" key="1">
    <source>
        <dbReference type="EMBL" id="QQP49627.1"/>
    </source>
</evidence>
<dbReference type="OrthoDB" id="1869581at2759"/>
<keyword evidence="2" id="KW-1185">Reference proteome</keyword>
<accession>A0A7T8HGS9</accession>
<dbReference type="AlphaFoldDB" id="A0A7T8HGS9"/>
<reference evidence="2" key="1">
    <citation type="submission" date="2021-01" db="EMBL/GenBank/DDBJ databases">
        <title>Caligus Genome Assembly.</title>
        <authorList>
            <person name="Gallardo-Escarate C."/>
        </authorList>
    </citation>
    <scope>NUCLEOTIDE SEQUENCE [LARGE SCALE GENOMIC DNA]</scope>
</reference>
<dbReference type="Proteomes" id="UP000595437">
    <property type="component" value="Chromosome 6"/>
</dbReference>
<feature type="non-terminal residue" evidence="1">
    <location>
        <position position="1"/>
    </location>
</feature>
<organism evidence="1 2">
    <name type="scientific">Caligus rogercresseyi</name>
    <name type="common">Sea louse</name>
    <dbReference type="NCBI Taxonomy" id="217165"/>
    <lineage>
        <taxon>Eukaryota</taxon>
        <taxon>Metazoa</taxon>
        <taxon>Ecdysozoa</taxon>
        <taxon>Arthropoda</taxon>
        <taxon>Crustacea</taxon>
        <taxon>Multicrustacea</taxon>
        <taxon>Hexanauplia</taxon>
        <taxon>Copepoda</taxon>
        <taxon>Siphonostomatoida</taxon>
        <taxon>Caligidae</taxon>
        <taxon>Caligus</taxon>
    </lineage>
</organism>
<name>A0A7T8HGS9_CALRO</name>
<protein>
    <submittedName>
        <fullName evidence="1">Uncharacterized protein</fullName>
    </submittedName>
</protein>
<dbReference type="EMBL" id="CP045895">
    <property type="protein sequence ID" value="QQP49627.1"/>
    <property type="molecule type" value="Genomic_DNA"/>
</dbReference>
<proteinExistence type="predicted"/>
<sequence length="169" mass="18898">AAFYYSTYFNGVEEFVGHLSDDSIVIVKAKELLNMEELPTQLATIKANFSGLVAAITALEEKLPLRESLGIIEKVRGELKMEPFASKLNQVLKKNPGFGIMENIVGILNGSSTELHGLAPNDPYLFKCAPITTVVCERAFSKFKKILADQRTSLYHVRDILIRQWNHSL</sequence>
<evidence type="ECO:0000313" key="2">
    <source>
        <dbReference type="Proteomes" id="UP000595437"/>
    </source>
</evidence>
<gene>
    <name evidence="1" type="ORF">FKW44_010365</name>
</gene>